<evidence type="ECO:0000259" key="6">
    <source>
        <dbReference type="PROSITE" id="PS50850"/>
    </source>
</evidence>
<feature type="transmembrane region" description="Helical" evidence="5">
    <location>
        <begin position="294"/>
        <end position="314"/>
    </location>
</feature>
<gene>
    <name evidence="7" type="ORF">NF348_14580</name>
</gene>
<keyword evidence="2 5" id="KW-0812">Transmembrane</keyword>
<dbReference type="CDD" id="cd17321">
    <property type="entry name" value="MFS_MMR_MDR_like"/>
    <property type="match status" value="1"/>
</dbReference>
<feature type="transmembrane region" description="Helical" evidence="5">
    <location>
        <begin position="357"/>
        <end position="380"/>
    </location>
</feature>
<feature type="transmembrane region" description="Helical" evidence="5">
    <location>
        <begin position="78"/>
        <end position="96"/>
    </location>
</feature>
<dbReference type="PROSITE" id="PS50850">
    <property type="entry name" value="MFS"/>
    <property type="match status" value="1"/>
</dbReference>
<proteinExistence type="predicted"/>
<evidence type="ECO:0000313" key="8">
    <source>
        <dbReference type="Proteomes" id="UP001060275"/>
    </source>
</evidence>
<dbReference type="Gene3D" id="1.20.1250.20">
    <property type="entry name" value="MFS general substrate transporter like domains"/>
    <property type="match status" value="1"/>
</dbReference>
<dbReference type="InterPro" id="IPR011701">
    <property type="entry name" value="MFS"/>
</dbReference>
<feature type="transmembrane region" description="Helical" evidence="5">
    <location>
        <begin position="200"/>
        <end position="218"/>
    </location>
</feature>
<accession>A0A9Q4AR37</accession>
<reference evidence="7" key="1">
    <citation type="submission" date="2022-06" db="EMBL/GenBank/DDBJ databases">
        <title>Devosia sp. XJ19-45 genome assembly.</title>
        <authorList>
            <person name="Li B."/>
            <person name="Cai M."/>
            <person name="Nie G."/>
            <person name="Li W."/>
        </authorList>
    </citation>
    <scope>NUCLEOTIDE SEQUENCE</scope>
    <source>
        <strain evidence="7">XJ19-45</strain>
    </source>
</reference>
<dbReference type="GO" id="GO:0016020">
    <property type="term" value="C:membrane"/>
    <property type="evidence" value="ECO:0007669"/>
    <property type="project" value="UniProtKB-SubCell"/>
</dbReference>
<evidence type="ECO:0000256" key="1">
    <source>
        <dbReference type="ARBA" id="ARBA00004141"/>
    </source>
</evidence>
<feature type="transmembrane region" description="Helical" evidence="5">
    <location>
        <begin position="46"/>
        <end position="66"/>
    </location>
</feature>
<feature type="transmembrane region" description="Helical" evidence="5">
    <location>
        <begin position="136"/>
        <end position="162"/>
    </location>
</feature>
<dbReference type="GO" id="GO:0022857">
    <property type="term" value="F:transmembrane transporter activity"/>
    <property type="evidence" value="ECO:0007669"/>
    <property type="project" value="InterPro"/>
</dbReference>
<feature type="transmembrane region" description="Helical" evidence="5">
    <location>
        <begin position="102"/>
        <end position="124"/>
    </location>
</feature>
<keyword evidence="4 5" id="KW-0472">Membrane</keyword>
<dbReference type="InterPro" id="IPR036259">
    <property type="entry name" value="MFS_trans_sf"/>
</dbReference>
<dbReference type="SUPFAM" id="SSF103473">
    <property type="entry name" value="MFS general substrate transporter"/>
    <property type="match status" value="1"/>
</dbReference>
<comment type="caution">
    <text evidence="7">The sequence shown here is derived from an EMBL/GenBank/DDBJ whole genome shotgun (WGS) entry which is preliminary data.</text>
</comment>
<dbReference type="InterPro" id="IPR020846">
    <property type="entry name" value="MFS_dom"/>
</dbReference>
<evidence type="ECO:0000256" key="4">
    <source>
        <dbReference type="ARBA" id="ARBA00023136"/>
    </source>
</evidence>
<organism evidence="7 8">
    <name type="scientific">Devosia ureilytica</name>
    <dbReference type="NCBI Taxonomy" id="2952754"/>
    <lineage>
        <taxon>Bacteria</taxon>
        <taxon>Pseudomonadati</taxon>
        <taxon>Pseudomonadota</taxon>
        <taxon>Alphaproteobacteria</taxon>
        <taxon>Hyphomicrobiales</taxon>
        <taxon>Devosiaceae</taxon>
        <taxon>Devosia</taxon>
    </lineage>
</organism>
<dbReference type="Pfam" id="PF07690">
    <property type="entry name" value="MFS_1"/>
    <property type="match status" value="1"/>
</dbReference>
<evidence type="ECO:0000313" key="7">
    <source>
        <dbReference type="EMBL" id="MCP8888344.1"/>
    </source>
</evidence>
<feature type="transmembrane region" description="Helical" evidence="5">
    <location>
        <begin position="448"/>
        <end position="472"/>
    </location>
</feature>
<dbReference type="PANTHER" id="PTHR42718">
    <property type="entry name" value="MAJOR FACILITATOR SUPERFAMILY MULTIDRUG TRANSPORTER MFSC"/>
    <property type="match status" value="1"/>
</dbReference>
<dbReference type="EMBL" id="JAMWDU010000005">
    <property type="protein sequence ID" value="MCP8888344.1"/>
    <property type="molecule type" value="Genomic_DNA"/>
</dbReference>
<dbReference type="Gene3D" id="1.20.1720.10">
    <property type="entry name" value="Multidrug resistance protein D"/>
    <property type="match status" value="1"/>
</dbReference>
<dbReference type="PANTHER" id="PTHR42718:SF42">
    <property type="entry name" value="EXPORT PROTEIN"/>
    <property type="match status" value="1"/>
</dbReference>
<feature type="transmembrane region" description="Helical" evidence="5">
    <location>
        <begin position="168"/>
        <end position="188"/>
    </location>
</feature>
<keyword evidence="3 5" id="KW-1133">Transmembrane helix</keyword>
<comment type="subcellular location">
    <subcellularLocation>
        <location evidence="1">Membrane</location>
        <topology evidence="1">Multi-pass membrane protein</topology>
    </subcellularLocation>
</comment>
<evidence type="ECO:0000256" key="2">
    <source>
        <dbReference type="ARBA" id="ARBA00022692"/>
    </source>
</evidence>
<protein>
    <submittedName>
        <fullName evidence="7">MFS transporter</fullName>
    </submittedName>
</protein>
<dbReference type="RefSeq" id="WP_254675398.1">
    <property type="nucleotide sequence ID" value="NZ_JAMWDU010000005.1"/>
</dbReference>
<keyword evidence="8" id="KW-1185">Reference proteome</keyword>
<feature type="transmembrane region" description="Helical" evidence="5">
    <location>
        <begin position="262"/>
        <end position="282"/>
    </location>
</feature>
<name>A0A9Q4AR37_9HYPH</name>
<sequence length="488" mass="49778">MNTVLSAKRRVLVAAILASSMGFIDGSVLSIMTPSIRTSFDASLATAQWVSNAYLLPLSALILLGGATGDRFGLRNTFAAGIAVFVGASLLAAFAPTAELLIAARAFQGFGAAFMVPGSLAMIAETFPEAERGKAIGTWAAASSLTTLLGPLLGGLFLSWLGDAALRWIFAINLPLGAASLILLRGAPPRSVGSTQKPDIVGAILISLALGLISFAFIGGTGHVLLEMILGGLALTAFVAWEAKWSAPMLPLGLFRNLRFSGAQLVTFLIYFALTAVSFYLPSVLISGWGASPLEASAVLLPYSLALTVLSRSAGRLADRFGPAPVIATGGLLVSVSMLVFAVSAPAHLLWTGAVPLMALFGVGMSGVAGPISTAVMGAVQPGNTGVASATNNAVARMAGLLAVAAMGSLAASVFSMIAGPETHDFGLVVETALSPEMASLRVAATDAAFAAVCYCAAGFSALGAILAWFMLEHKTPLAAQPTQPIRP</sequence>
<dbReference type="Proteomes" id="UP001060275">
    <property type="component" value="Unassembled WGS sequence"/>
</dbReference>
<feature type="transmembrane region" description="Helical" evidence="5">
    <location>
        <begin position="224"/>
        <end position="241"/>
    </location>
</feature>
<feature type="domain" description="Major facilitator superfamily (MFS) profile" evidence="6">
    <location>
        <begin position="11"/>
        <end position="476"/>
    </location>
</feature>
<feature type="transmembrane region" description="Helical" evidence="5">
    <location>
        <begin position="326"/>
        <end position="351"/>
    </location>
</feature>
<dbReference type="AlphaFoldDB" id="A0A9Q4AR37"/>
<feature type="transmembrane region" description="Helical" evidence="5">
    <location>
        <begin position="401"/>
        <end position="419"/>
    </location>
</feature>
<evidence type="ECO:0000256" key="3">
    <source>
        <dbReference type="ARBA" id="ARBA00022989"/>
    </source>
</evidence>
<evidence type="ECO:0000256" key="5">
    <source>
        <dbReference type="SAM" id="Phobius"/>
    </source>
</evidence>